<dbReference type="Gene3D" id="3.10.450.50">
    <property type="match status" value="1"/>
</dbReference>
<dbReference type="InterPro" id="IPR009959">
    <property type="entry name" value="Cyclase_SnoaL-like"/>
</dbReference>
<dbReference type="SUPFAM" id="SSF54427">
    <property type="entry name" value="NTF2-like"/>
    <property type="match status" value="1"/>
</dbReference>
<evidence type="ECO:0000313" key="2">
    <source>
        <dbReference type="Proteomes" id="UP000315783"/>
    </source>
</evidence>
<dbReference type="InterPro" id="IPR032710">
    <property type="entry name" value="NTF2-like_dom_sf"/>
</dbReference>
<reference evidence="1 2" key="1">
    <citation type="journal article" date="2019" name="Appl. Microbiol. Biotechnol.">
        <title>Genome sequence of Isaria javanica and comparative genome analysis insights into family S53 peptidase evolution in fungal entomopathogens.</title>
        <authorList>
            <person name="Lin R."/>
            <person name="Zhang X."/>
            <person name="Xin B."/>
            <person name="Zou M."/>
            <person name="Gao Y."/>
            <person name="Qin F."/>
            <person name="Hu Q."/>
            <person name="Xie B."/>
            <person name="Cheng X."/>
        </authorList>
    </citation>
    <scope>NUCLEOTIDE SEQUENCE [LARGE SCALE GENOMIC DNA]</scope>
    <source>
        <strain evidence="1 2">IJ1G</strain>
    </source>
</reference>
<organism evidence="1 2">
    <name type="scientific">Cordyceps javanica</name>
    <dbReference type="NCBI Taxonomy" id="43265"/>
    <lineage>
        <taxon>Eukaryota</taxon>
        <taxon>Fungi</taxon>
        <taxon>Dikarya</taxon>
        <taxon>Ascomycota</taxon>
        <taxon>Pezizomycotina</taxon>
        <taxon>Sordariomycetes</taxon>
        <taxon>Hypocreomycetidae</taxon>
        <taxon>Hypocreales</taxon>
        <taxon>Cordycipitaceae</taxon>
        <taxon>Cordyceps</taxon>
    </lineage>
</organism>
<dbReference type="STRING" id="43265.A0A545VWR0"/>
<sequence length="268" mass="30403">MEPPKSNRLIFSQWVVAIRKRDWEYAETFLATDVIVNENTMARRAYIQRLRNARFETASLDVCIADDEAAVIAARFVLSRPPEPTLLGQGEEWTEQTLFSLVNGKISSIQVLAGPNQSAVPGCADQSGEKTESAKALRTSELRKFYTRYIDSINTLTMRGHFDDFCQDAVTHNYINYSRDEYREMIESSFEDISGLHFTIESLIVNEEAQQVAARLGFTGVPTKEFRGIAPTGKPVRFGEHAFYQLEKGRIKRVWSLLDLEAYKSSIA</sequence>
<gene>
    <name evidence="1" type="ORF">IF1G_07140</name>
</gene>
<proteinExistence type="predicted"/>
<dbReference type="AlphaFoldDB" id="A0A545VWR0"/>
<comment type="caution">
    <text evidence="1">The sequence shown here is derived from an EMBL/GenBank/DDBJ whole genome shotgun (WGS) entry which is preliminary data.</text>
</comment>
<dbReference type="GO" id="GO:0030638">
    <property type="term" value="P:polyketide metabolic process"/>
    <property type="evidence" value="ECO:0007669"/>
    <property type="project" value="InterPro"/>
</dbReference>
<evidence type="ECO:0000313" key="1">
    <source>
        <dbReference type="EMBL" id="TQV94261.1"/>
    </source>
</evidence>
<dbReference type="OrthoDB" id="2830113at2759"/>
<protein>
    <submittedName>
        <fullName evidence="1">SnoaL-like polyketide cyclase</fullName>
    </submittedName>
</protein>
<accession>A0A545VWR0</accession>
<dbReference type="Pfam" id="PF07366">
    <property type="entry name" value="SnoaL"/>
    <property type="match status" value="1"/>
</dbReference>
<dbReference type="Proteomes" id="UP000315783">
    <property type="component" value="Unassembled WGS sequence"/>
</dbReference>
<name>A0A545VWR0_9HYPO</name>
<keyword evidence="2" id="KW-1185">Reference proteome</keyword>
<dbReference type="EMBL" id="SPUK01000010">
    <property type="protein sequence ID" value="TQV94261.1"/>
    <property type="molecule type" value="Genomic_DNA"/>
</dbReference>